<dbReference type="FunFam" id="3.10.120.10:FF:000002">
    <property type="entry name" value="Cytochrome b5 type B"/>
    <property type="match status" value="1"/>
</dbReference>
<dbReference type="Pfam" id="PF00173">
    <property type="entry name" value="Cyt-b5"/>
    <property type="match status" value="1"/>
</dbReference>
<dbReference type="InterPro" id="IPR018506">
    <property type="entry name" value="Cyt_B5_heme-BS"/>
</dbReference>
<feature type="transmembrane region" description="Helical" evidence="8">
    <location>
        <begin position="234"/>
        <end position="252"/>
    </location>
</feature>
<dbReference type="PROSITE" id="PS50255">
    <property type="entry name" value="CYTOCHROME_B5_2"/>
    <property type="match status" value="1"/>
</dbReference>
<comment type="caution">
    <text evidence="10">The sequence shown here is derived from an EMBL/GenBank/DDBJ whole genome shotgun (WGS) entry which is preliminary data.</text>
</comment>
<dbReference type="PANTHER" id="PTHR19359:SF14">
    <property type="entry name" value="CYTOCHROME B5 A"/>
    <property type="match status" value="1"/>
</dbReference>
<dbReference type="GO" id="GO:0016020">
    <property type="term" value="C:membrane"/>
    <property type="evidence" value="ECO:0007669"/>
    <property type="project" value="UniProtKB-SubCell"/>
</dbReference>
<dbReference type="SUPFAM" id="SSF55856">
    <property type="entry name" value="Cytochrome b5-like heme/steroid binding domain"/>
    <property type="match status" value="1"/>
</dbReference>
<feature type="transmembrane region" description="Helical" evidence="8">
    <location>
        <begin position="36"/>
        <end position="54"/>
    </location>
</feature>
<evidence type="ECO:0000256" key="4">
    <source>
        <dbReference type="ARBA" id="ARBA00022723"/>
    </source>
</evidence>
<dbReference type="PRINTS" id="PR00363">
    <property type="entry name" value="CYTOCHROMEB5"/>
</dbReference>
<gene>
    <name evidence="10" type="ORF">D0Y65_013727</name>
</gene>
<keyword evidence="6 8" id="KW-0472">Membrane</keyword>
<dbReference type="PROSITE" id="PS00191">
    <property type="entry name" value="CYTOCHROME_B5_1"/>
    <property type="match status" value="1"/>
</dbReference>
<dbReference type="EMBL" id="QZWG01000006">
    <property type="protein sequence ID" value="RZC05764.1"/>
    <property type="molecule type" value="Genomic_DNA"/>
</dbReference>
<dbReference type="Gene3D" id="3.10.120.10">
    <property type="entry name" value="Cytochrome b5-like heme/steroid binding domain"/>
    <property type="match status" value="1"/>
</dbReference>
<dbReference type="InterPro" id="IPR036400">
    <property type="entry name" value="Cyt_B5-like_heme/steroid_sf"/>
</dbReference>
<dbReference type="GO" id="GO:0020037">
    <property type="term" value="F:heme binding"/>
    <property type="evidence" value="ECO:0007669"/>
    <property type="project" value="UniProtKB-UniRule"/>
</dbReference>
<proteinExistence type="inferred from homology"/>
<accession>A0A445K4J8</accession>
<keyword evidence="5 8" id="KW-0408">Iron</keyword>
<protein>
    <submittedName>
        <fullName evidence="10">Cytochrome B5 isoform D isoform C</fullName>
    </submittedName>
</protein>
<evidence type="ECO:0000256" key="2">
    <source>
        <dbReference type="ARBA" id="ARBA00022617"/>
    </source>
</evidence>
<feature type="domain" description="Cytochrome b5 heme-binding" evidence="9">
    <location>
        <begin position="124"/>
        <end position="200"/>
    </location>
</feature>
<feature type="transmembrane region" description="Helical" evidence="8">
    <location>
        <begin position="6"/>
        <end position="24"/>
    </location>
</feature>
<evidence type="ECO:0000256" key="8">
    <source>
        <dbReference type="RuleBase" id="RU362121"/>
    </source>
</evidence>
<dbReference type="InterPro" id="IPR050668">
    <property type="entry name" value="Cytochrome_b5"/>
</dbReference>
<evidence type="ECO:0000256" key="7">
    <source>
        <dbReference type="ARBA" id="ARBA00038168"/>
    </source>
</evidence>
<keyword evidence="8" id="KW-1133">Transmembrane helix</keyword>
<sequence>MVITTFNGTGVGFGTLVWVSRFLHIRNLDSLSHAKFSFSGFGVGCGFGIGWGFGGMPLNLLGLGAGGGCGVGVGLGWGFGTAFGSKYRSSRVTFQGVDFDSKEKVNSTELSKPRTEVGGSMAERRVFTLSQVAQHKSNKDCWLVINGRVLDVTKFLEEHPGGEEVILEVAGKDATKEFDVIGHSKAAQNMVLKYQVGVLQGATVQEVKDVVDKESDTKEMSAFVIKESARSKSLVFYEFFVPLLVAALYFGYRCLTY</sequence>
<evidence type="ECO:0000256" key="1">
    <source>
        <dbReference type="ARBA" id="ARBA00004370"/>
    </source>
</evidence>
<evidence type="ECO:0000256" key="6">
    <source>
        <dbReference type="ARBA" id="ARBA00023136"/>
    </source>
</evidence>
<dbReference type="GO" id="GO:0046872">
    <property type="term" value="F:metal ion binding"/>
    <property type="evidence" value="ECO:0007669"/>
    <property type="project" value="UniProtKB-UniRule"/>
</dbReference>
<keyword evidence="4 8" id="KW-0479">Metal-binding</keyword>
<evidence type="ECO:0000313" key="11">
    <source>
        <dbReference type="Proteomes" id="UP000289340"/>
    </source>
</evidence>
<comment type="similarity">
    <text evidence="7 8">Belongs to the cytochrome b5 family.</text>
</comment>
<comment type="caution">
    <text evidence="8">Lacks conserved residue(s) required for the propagation of feature annotation.</text>
</comment>
<evidence type="ECO:0000256" key="5">
    <source>
        <dbReference type="ARBA" id="ARBA00023004"/>
    </source>
</evidence>
<keyword evidence="11" id="KW-1185">Reference proteome</keyword>
<comment type="subcellular location">
    <subcellularLocation>
        <location evidence="1">Membrane</location>
    </subcellularLocation>
</comment>
<reference evidence="10 11" key="1">
    <citation type="submission" date="2018-09" db="EMBL/GenBank/DDBJ databases">
        <title>A high-quality reference genome of wild soybean provides a powerful tool to mine soybean genomes.</title>
        <authorList>
            <person name="Xie M."/>
            <person name="Chung C.Y.L."/>
            <person name="Li M.-W."/>
            <person name="Wong F.-L."/>
            <person name="Chan T.-F."/>
            <person name="Lam H.-M."/>
        </authorList>
    </citation>
    <scope>NUCLEOTIDE SEQUENCE [LARGE SCALE GENOMIC DNA]</scope>
    <source>
        <strain evidence="11">cv. W05</strain>
        <tissue evidence="10">Hypocotyl of etiolated seedlings</tissue>
    </source>
</reference>
<feature type="transmembrane region" description="Helical" evidence="8">
    <location>
        <begin position="60"/>
        <end position="83"/>
    </location>
</feature>
<dbReference type="Proteomes" id="UP000289340">
    <property type="component" value="Chromosome 6"/>
</dbReference>
<evidence type="ECO:0000313" key="10">
    <source>
        <dbReference type="EMBL" id="RZC05764.1"/>
    </source>
</evidence>
<keyword evidence="2 8" id="KW-0349">Heme</keyword>
<organism evidence="10 11">
    <name type="scientific">Glycine soja</name>
    <name type="common">Wild soybean</name>
    <dbReference type="NCBI Taxonomy" id="3848"/>
    <lineage>
        <taxon>Eukaryota</taxon>
        <taxon>Viridiplantae</taxon>
        <taxon>Streptophyta</taxon>
        <taxon>Embryophyta</taxon>
        <taxon>Tracheophyta</taxon>
        <taxon>Spermatophyta</taxon>
        <taxon>Magnoliopsida</taxon>
        <taxon>eudicotyledons</taxon>
        <taxon>Gunneridae</taxon>
        <taxon>Pentapetalae</taxon>
        <taxon>rosids</taxon>
        <taxon>fabids</taxon>
        <taxon>Fabales</taxon>
        <taxon>Fabaceae</taxon>
        <taxon>Papilionoideae</taxon>
        <taxon>50 kb inversion clade</taxon>
        <taxon>NPAAA clade</taxon>
        <taxon>indigoferoid/millettioid clade</taxon>
        <taxon>Phaseoleae</taxon>
        <taxon>Glycine</taxon>
        <taxon>Glycine subgen. Soja</taxon>
    </lineage>
</organism>
<name>A0A445K4J8_GLYSO</name>
<keyword evidence="3 8" id="KW-0812">Transmembrane</keyword>
<evidence type="ECO:0000256" key="3">
    <source>
        <dbReference type="ARBA" id="ARBA00022692"/>
    </source>
</evidence>
<dbReference type="SMART" id="SM01117">
    <property type="entry name" value="Cyt-b5"/>
    <property type="match status" value="1"/>
</dbReference>
<dbReference type="PANTHER" id="PTHR19359">
    <property type="entry name" value="CYTOCHROME B5"/>
    <property type="match status" value="1"/>
</dbReference>
<dbReference type="InterPro" id="IPR001199">
    <property type="entry name" value="Cyt_B5-like_heme/steroid-bd"/>
</dbReference>
<evidence type="ECO:0000259" key="9">
    <source>
        <dbReference type="PROSITE" id="PS50255"/>
    </source>
</evidence>
<dbReference type="AlphaFoldDB" id="A0A445K4J8"/>